<feature type="region of interest" description="Disordered" evidence="3">
    <location>
        <begin position="324"/>
        <end position="354"/>
    </location>
</feature>
<proteinExistence type="predicted"/>
<keyword evidence="1" id="KW-0479">Metal-binding</keyword>
<feature type="compositionally biased region" description="Acidic residues" evidence="3">
    <location>
        <begin position="334"/>
        <end position="348"/>
    </location>
</feature>
<keyword evidence="6" id="KW-1185">Reference proteome</keyword>
<dbReference type="OrthoDB" id="4366649at2759"/>
<evidence type="ECO:0000313" key="6">
    <source>
        <dbReference type="Proteomes" id="UP000016801"/>
    </source>
</evidence>
<dbReference type="GO" id="GO:0003676">
    <property type="term" value="F:nucleic acid binding"/>
    <property type="evidence" value="ECO:0007669"/>
    <property type="project" value="InterPro"/>
</dbReference>
<dbReference type="GO" id="GO:0008270">
    <property type="term" value="F:zinc ion binding"/>
    <property type="evidence" value="ECO:0007669"/>
    <property type="project" value="UniProtKB-KW"/>
</dbReference>
<evidence type="ECO:0000256" key="2">
    <source>
        <dbReference type="SAM" id="Coils"/>
    </source>
</evidence>
<reference evidence="5 6" key="1">
    <citation type="journal article" date="2013" name="PLoS Genet.">
        <title>Plant-symbiotic fungi as chemical engineers: Multi-genome analysis of the Clavicipitaceae reveals dynamics of alkaloid loci.</title>
        <authorList>
            <person name="Schardl C.L."/>
            <person name="Young C.A."/>
            <person name="Hesse U."/>
            <person name="Amyotte S.G."/>
            <person name="Andreeva K."/>
            <person name="Calie P.J."/>
            <person name="Fleetwood D.J."/>
            <person name="Haws D.C."/>
            <person name="Moore N."/>
            <person name="Oeser B."/>
            <person name="Panaccione D.G."/>
            <person name="Schweri K.K."/>
            <person name="Voisey C.R."/>
            <person name="Farman M.L."/>
            <person name="Jaromczyk J.W."/>
            <person name="Roe B.A."/>
            <person name="O'Sullivan D.M."/>
            <person name="Scott B."/>
            <person name="Tudzynski P."/>
            <person name="An Z."/>
            <person name="Arnaoudova E.G."/>
            <person name="Bullock C.T."/>
            <person name="Charlton N.D."/>
            <person name="Chen L."/>
            <person name="Cox M."/>
            <person name="Dinkins R.D."/>
            <person name="Florea S."/>
            <person name="Glenn A.E."/>
            <person name="Gordon A."/>
            <person name="Gueldener U."/>
            <person name="Harris D.R."/>
            <person name="Hollin W."/>
            <person name="Jaromczyk J."/>
            <person name="Johnson R.D."/>
            <person name="Khan A.K."/>
            <person name="Leistner E."/>
            <person name="Leuchtmann A."/>
            <person name="Li C."/>
            <person name="Liu J."/>
            <person name="Liu J."/>
            <person name="Liu M."/>
            <person name="Mace W."/>
            <person name="Machado C."/>
            <person name="Nagabhyru P."/>
            <person name="Pan J."/>
            <person name="Schmid J."/>
            <person name="Sugawara K."/>
            <person name="Steiner U."/>
            <person name="Takach J.E."/>
            <person name="Tanaka E."/>
            <person name="Webb J.S."/>
            <person name="Wilson E.V."/>
            <person name="Wiseman J.L."/>
            <person name="Yoshida R."/>
            <person name="Zeng Z."/>
        </authorList>
    </citation>
    <scope>NUCLEOTIDE SEQUENCE [LARGE SCALE GENOMIC DNA]</scope>
    <source>
        <strain evidence="5 6">20.1</strain>
    </source>
</reference>
<evidence type="ECO:0000259" key="4">
    <source>
        <dbReference type="PROSITE" id="PS50158"/>
    </source>
</evidence>
<gene>
    <name evidence="5" type="ORF">CPUR_06053</name>
</gene>
<evidence type="ECO:0000256" key="1">
    <source>
        <dbReference type="PROSITE-ProRule" id="PRU00047"/>
    </source>
</evidence>
<dbReference type="EMBL" id="CAGA01000038">
    <property type="protein sequence ID" value="CCE32193.1"/>
    <property type="molecule type" value="Genomic_DNA"/>
</dbReference>
<dbReference type="InterPro" id="IPR005162">
    <property type="entry name" value="Retrotrans_gag_dom"/>
</dbReference>
<dbReference type="STRING" id="1111077.M1WDH7"/>
<dbReference type="InterPro" id="IPR001878">
    <property type="entry name" value="Znf_CCHC"/>
</dbReference>
<evidence type="ECO:0000313" key="5">
    <source>
        <dbReference type="EMBL" id="CCE32193.1"/>
    </source>
</evidence>
<accession>M1WDH7</accession>
<dbReference type="VEuPathDB" id="FungiDB:CPUR_06053"/>
<dbReference type="PROSITE" id="PS50158">
    <property type="entry name" value="ZF_CCHC"/>
    <property type="match status" value="1"/>
</dbReference>
<name>M1WDH7_CLAP2</name>
<keyword evidence="1" id="KW-0863">Zinc-finger</keyword>
<keyword evidence="1" id="KW-0862">Zinc</keyword>
<organism evidence="5 6">
    <name type="scientific">Claviceps purpurea (strain 20.1)</name>
    <name type="common">Ergot fungus</name>
    <name type="synonym">Sphacelia segetum</name>
    <dbReference type="NCBI Taxonomy" id="1111077"/>
    <lineage>
        <taxon>Eukaryota</taxon>
        <taxon>Fungi</taxon>
        <taxon>Dikarya</taxon>
        <taxon>Ascomycota</taxon>
        <taxon>Pezizomycotina</taxon>
        <taxon>Sordariomycetes</taxon>
        <taxon>Hypocreomycetidae</taxon>
        <taxon>Hypocreales</taxon>
        <taxon>Clavicipitaceae</taxon>
        <taxon>Claviceps</taxon>
    </lineage>
</organism>
<feature type="domain" description="CCHC-type" evidence="4">
    <location>
        <begin position="302"/>
        <end position="315"/>
    </location>
</feature>
<comment type="caution">
    <text evidence="5">The sequence shown here is derived from an EMBL/GenBank/DDBJ whole genome shotgun (WGS) entry which is preliminary data.</text>
</comment>
<feature type="coiled-coil region" evidence="2">
    <location>
        <begin position="18"/>
        <end position="52"/>
    </location>
</feature>
<keyword evidence="2" id="KW-0175">Coiled coil</keyword>
<dbReference type="AlphaFoldDB" id="M1WDH7"/>
<dbReference type="HOGENOM" id="CLU_783045_0_0_1"/>
<protein>
    <recommendedName>
        <fullName evidence="4">CCHC-type domain-containing protein</fullName>
    </recommendedName>
</protein>
<dbReference type="Pfam" id="PF03732">
    <property type="entry name" value="Retrotrans_gag"/>
    <property type="match status" value="1"/>
</dbReference>
<dbReference type="Proteomes" id="UP000016801">
    <property type="component" value="Unassembled WGS sequence"/>
</dbReference>
<sequence>MNTQMEVDSGSGTGSITLEQLTNQMLVHQNELRQLREEKAAMQQQLANLMAAPTPPPASTPPASAPARKALPFNHIFDGDETMFKSWKTAITSKLRSDAAFIGNHFSVKNMVRRRVAPEYNNGSAVNYNPAHFLEYLELIYNDSKAADRARSELENITQKPREPFDDYRMRFEDLLARSDSMDLPDREKIILIQRGLRTEFDSQCATVGIPKRDYAGAVAKWQAVADGTEDCALRAKAKGRAVYTTSVQRDTDGDVQMTGVNTTGFKTKKSGKSGNASAKTGTAAKWVSQAVLAQRREAGQCLRCGKAGHRIANCNMSSPVRPAKTTGVRVCDVSEETEDDADSDDSEKDLPSA</sequence>
<evidence type="ECO:0000256" key="3">
    <source>
        <dbReference type="SAM" id="MobiDB-lite"/>
    </source>
</evidence>